<dbReference type="GO" id="GO:0008168">
    <property type="term" value="F:methyltransferase activity"/>
    <property type="evidence" value="ECO:0007669"/>
    <property type="project" value="TreeGrafter"/>
</dbReference>
<evidence type="ECO:0000313" key="3">
    <source>
        <dbReference type="Proteomes" id="UP001345827"/>
    </source>
</evidence>
<dbReference type="Proteomes" id="UP001345827">
    <property type="component" value="Unassembled WGS sequence"/>
</dbReference>
<dbReference type="Pfam" id="PF13489">
    <property type="entry name" value="Methyltransf_23"/>
    <property type="match status" value="1"/>
</dbReference>
<keyword evidence="3" id="KW-1185">Reference proteome</keyword>
<name>A0AAV9Q6D8_9PEZI</name>
<reference evidence="2 3" key="1">
    <citation type="submission" date="2023-06" db="EMBL/GenBank/DDBJ databases">
        <title>Black Yeasts Isolated from many extreme environments.</title>
        <authorList>
            <person name="Coleine C."/>
            <person name="Stajich J.E."/>
            <person name="Selbmann L."/>
        </authorList>
    </citation>
    <scope>NUCLEOTIDE SEQUENCE [LARGE SCALE GENOMIC DNA]</scope>
    <source>
        <strain evidence="2 3">CCFEE 5887</strain>
    </source>
</reference>
<dbReference type="PANTHER" id="PTHR43591:SF31">
    <property type="entry name" value="LAEA-LIKE, PUTATIVE (AFU_ORTHOLOGUE AFUA_8G01930)-RELATED"/>
    <property type="match status" value="1"/>
</dbReference>
<proteinExistence type="predicted"/>
<feature type="compositionally biased region" description="Low complexity" evidence="1">
    <location>
        <begin position="24"/>
        <end position="36"/>
    </location>
</feature>
<sequence>MAANNEDAANYLAADEQFEDEAYDSPSPTTSTSYATSIQSYIREGVEENGRKYPSYGRNLYGLPIDEEEQERNEVQHTKFKLIIGDRLHLAPVRQLPSNILDLGTGSGIWAIEAADKYESAIVTGVDIAPVQPTWIPANCRFEVLDIEDNWMFAENSFDYIHARELIMAIRDWDRLIKQAYDHLRPGAYLELGATYPTPTSDDGSLRPDMYLKEVERLFFEMAEAMNASLHAPTLWKEKMERAGFVDVRQNIFKVPPGIWPKDKKLKEIGAFENFSLVHGLDAYLLRGYTTILGGNPDELKFIIAQTKKELRNPRMHSYIY</sequence>
<dbReference type="AlphaFoldDB" id="A0AAV9Q6D8"/>
<feature type="region of interest" description="Disordered" evidence="1">
    <location>
        <begin position="1"/>
        <end position="36"/>
    </location>
</feature>
<protein>
    <recommendedName>
        <fullName evidence="4">Methyltransferase</fullName>
    </recommendedName>
</protein>
<dbReference type="InterPro" id="IPR029063">
    <property type="entry name" value="SAM-dependent_MTases_sf"/>
</dbReference>
<evidence type="ECO:0000256" key="1">
    <source>
        <dbReference type="SAM" id="MobiDB-lite"/>
    </source>
</evidence>
<dbReference type="SUPFAM" id="SSF53335">
    <property type="entry name" value="S-adenosyl-L-methionine-dependent methyltransferases"/>
    <property type="match status" value="1"/>
</dbReference>
<comment type="caution">
    <text evidence="2">The sequence shown here is derived from an EMBL/GenBank/DDBJ whole genome shotgun (WGS) entry which is preliminary data.</text>
</comment>
<dbReference type="Gene3D" id="3.40.50.150">
    <property type="entry name" value="Vaccinia Virus protein VP39"/>
    <property type="match status" value="1"/>
</dbReference>
<dbReference type="EMBL" id="JAXLQG010000008">
    <property type="protein sequence ID" value="KAK5536760.1"/>
    <property type="molecule type" value="Genomic_DNA"/>
</dbReference>
<evidence type="ECO:0000313" key="2">
    <source>
        <dbReference type="EMBL" id="KAK5536760.1"/>
    </source>
</evidence>
<accession>A0AAV9Q6D8</accession>
<dbReference type="PANTHER" id="PTHR43591">
    <property type="entry name" value="METHYLTRANSFERASE"/>
    <property type="match status" value="1"/>
</dbReference>
<organism evidence="2 3">
    <name type="scientific">Vermiconidia calcicola</name>
    <dbReference type="NCBI Taxonomy" id="1690605"/>
    <lineage>
        <taxon>Eukaryota</taxon>
        <taxon>Fungi</taxon>
        <taxon>Dikarya</taxon>
        <taxon>Ascomycota</taxon>
        <taxon>Pezizomycotina</taxon>
        <taxon>Dothideomycetes</taxon>
        <taxon>Dothideomycetidae</taxon>
        <taxon>Mycosphaerellales</taxon>
        <taxon>Extremaceae</taxon>
        <taxon>Vermiconidia</taxon>
    </lineage>
</organism>
<gene>
    <name evidence="2" type="ORF">LTR25_005434</name>
</gene>
<evidence type="ECO:0008006" key="4">
    <source>
        <dbReference type="Google" id="ProtNLM"/>
    </source>
</evidence>
<dbReference type="CDD" id="cd02440">
    <property type="entry name" value="AdoMet_MTases"/>
    <property type="match status" value="1"/>
</dbReference>